<evidence type="ECO:0008006" key="3">
    <source>
        <dbReference type="Google" id="ProtNLM"/>
    </source>
</evidence>
<reference evidence="1" key="1">
    <citation type="journal article" date="2022" name="bioRxiv">
        <title>Genomics of Preaxostyla Flagellates Illuminates Evolutionary Transitions and the Path Towards Mitochondrial Loss.</title>
        <authorList>
            <person name="Novak L.V.F."/>
            <person name="Treitli S.C."/>
            <person name="Pyrih J."/>
            <person name="Halakuc P."/>
            <person name="Pipaliya S.V."/>
            <person name="Vacek V."/>
            <person name="Brzon O."/>
            <person name="Soukal P."/>
            <person name="Eme L."/>
            <person name="Dacks J.B."/>
            <person name="Karnkowska A."/>
            <person name="Elias M."/>
            <person name="Hampl V."/>
        </authorList>
    </citation>
    <scope>NUCLEOTIDE SEQUENCE</scope>
    <source>
        <strain evidence="1">RCP-MX</strain>
    </source>
</reference>
<dbReference type="Gene3D" id="3.40.50.1820">
    <property type="entry name" value="alpha/beta hydrolase"/>
    <property type="match status" value="1"/>
</dbReference>
<sequence length="232" mass="25768">MEVIQNHVPFWGGVGNDFHRFCAIASNAIYLNNEESVKILCSNRLKLSPFVARARKTIFRHKSGAAMVIHLHHPRSRRPSALVVFRGTLVMPDYLQDIYAAFGAALPSVSELLAWVRIQIAPYTMVFFTGHSLGGFLAETLAISESRVRACHCAAIVFNAPGPHALDHMLLGIFAGGRHPPIANPRLTVIHHRIDGDPVSAIEHGVRSTTRFYEWPRVSEWSHGMSNFLSPS</sequence>
<dbReference type="Proteomes" id="UP001141327">
    <property type="component" value="Unassembled WGS sequence"/>
</dbReference>
<comment type="caution">
    <text evidence="1">The sequence shown here is derived from an EMBL/GenBank/DDBJ whole genome shotgun (WGS) entry which is preliminary data.</text>
</comment>
<evidence type="ECO:0000313" key="1">
    <source>
        <dbReference type="EMBL" id="KAJ4453197.1"/>
    </source>
</evidence>
<accession>A0ABQ8U6H4</accession>
<keyword evidence="2" id="KW-1185">Reference proteome</keyword>
<protein>
    <recommendedName>
        <fullName evidence="3">Fungal lipase-like domain-containing protein</fullName>
    </recommendedName>
</protein>
<evidence type="ECO:0000313" key="2">
    <source>
        <dbReference type="Proteomes" id="UP001141327"/>
    </source>
</evidence>
<organism evidence="1 2">
    <name type="scientific">Paratrimastix pyriformis</name>
    <dbReference type="NCBI Taxonomy" id="342808"/>
    <lineage>
        <taxon>Eukaryota</taxon>
        <taxon>Metamonada</taxon>
        <taxon>Preaxostyla</taxon>
        <taxon>Paratrimastigidae</taxon>
        <taxon>Paratrimastix</taxon>
    </lineage>
</organism>
<dbReference type="InterPro" id="IPR029058">
    <property type="entry name" value="AB_hydrolase_fold"/>
</dbReference>
<dbReference type="SUPFAM" id="SSF53474">
    <property type="entry name" value="alpha/beta-Hydrolases"/>
    <property type="match status" value="1"/>
</dbReference>
<name>A0ABQ8U6H4_9EUKA</name>
<dbReference type="EMBL" id="JAPMOS010000300">
    <property type="protein sequence ID" value="KAJ4453197.1"/>
    <property type="molecule type" value="Genomic_DNA"/>
</dbReference>
<proteinExistence type="predicted"/>
<gene>
    <name evidence="1" type="ORF">PAPYR_12405</name>
</gene>